<organism evidence="2 3">
    <name type="scientific">Paenibacillus solanacearum</name>
    <dbReference type="NCBI Taxonomy" id="2048548"/>
    <lineage>
        <taxon>Bacteria</taxon>
        <taxon>Bacillati</taxon>
        <taxon>Bacillota</taxon>
        <taxon>Bacilli</taxon>
        <taxon>Bacillales</taxon>
        <taxon>Paenibacillaceae</taxon>
        <taxon>Paenibacillus</taxon>
    </lineage>
</organism>
<dbReference type="EMBL" id="CAJVAS010000046">
    <property type="protein sequence ID" value="CAG7649102.1"/>
    <property type="molecule type" value="Genomic_DNA"/>
</dbReference>
<accession>A0A916KA46</accession>
<dbReference type="CDD" id="cd06587">
    <property type="entry name" value="VOC"/>
    <property type="match status" value="1"/>
</dbReference>
<sequence length="121" mass="13679">MRLNHLNLCVSNIIEARDFFRDIFDFRLVEQKGEAIAVMNDGHGFTLVLSGPRTNGDAVAAYPQDFHVGFYVDTREEVDRFCDRLVAADVAVDHRPREIRGGYTLYFTALGGIMFEVTSFA</sequence>
<dbReference type="AlphaFoldDB" id="A0A916KA46"/>
<comment type="caution">
    <text evidence="2">The sequence shown here is derived from an EMBL/GenBank/DDBJ whole genome shotgun (WGS) entry which is preliminary data.</text>
</comment>
<reference evidence="2" key="1">
    <citation type="submission" date="2021-06" db="EMBL/GenBank/DDBJ databases">
        <authorList>
            <person name="Criscuolo A."/>
        </authorList>
    </citation>
    <scope>NUCLEOTIDE SEQUENCE</scope>
    <source>
        <strain evidence="2">CIP111600</strain>
    </source>
</reference>
<name>A0A916KA46_9BACL</name>
<evidence type="ECO:0000259" key="1">
    <source>
        <dbReference type="PROSITE" id="PS51819"/>
    </source>
</evidence>
<keyword evidence="3" id="KW-1185">Reference proteome</keyword>
<feature type="domain" description="VOC" evidence="1">
    <location>
        <begin position="2"/>
        <end position="120"/>
    </location>
</feature>
<protein>
    <recommendedName>
        <fullName evidence="1">VOC domain-containing protein</fullName>
    </recommendedName>
</protein>
<dbReference type="RefSeq" id="WP_218095482.1">
    <property type="nucleotide sequence ID" value="NZ_CAJVAS010000046.1"/>
</dbReference>
<evidence type="ECO:0000313" key="2">
    <source>
        <dbReference type="EMBL" id="CAG7649102.1"/>
    </source>
</evidence>
<dbReference type="PROSITE" id="PS51819">
    <property type="entry name" value="VOC"/>
    <property type="match status" value="1"/>
</dbReference>
<dbReference type="InterPro" id="IPR051332">
    <property type="entry name" value="Fosfomycin_Res_Enzymes"/>
</dbReference>
<gene>
    <name evidence="2" type="ORF">PAESOLCIP111_05801</name>
</gene>
<dbReference type="PANTHER" id="PTHR36113">
    <property type="entry name" value="LYASE, PUTATIVE-RELATED-RELATED"/>
    <property type="match status" value="1"/>
</dbReference>
<dbReference type="InterPro" id="IPR037523">
    <property type="entry name" value="VOC_core"/>
</dbReference>
<dbReference type="InterPro" id="IPR004360">
    <property type="entry name" value="Glyas_Fos-R_dOase_dom"/>
</dbReference>
<evidence type="ECO:0000313" key="3">
    <source>
        <dbReference type="Proteomes" id="UP000693672"/>
    </source>
</evidence>
<dbReference type="Pfam" id="PF00903">
    <property type="entry name" value="Glyoxalase"/>
    <property type="match status" value="1"/>
</dbReference>
<proteinExistence type="predicted"/>
<dbReference type="PANTHER" id="PTHR36113:SF3">
    <property type="entry name" value="SLL5075 PROTEIN"/>
    <property type="match status" value="1"/>
</dbReference>
<dbReference type="Proteomes" id="UP000693672">
    <property type="component" value="Unassembled WGS sequence"/>
</dbReference>